<keyword evidence="2" id="KW-1185">Reference proteome</keyword>
<evidence type="ECO:0000313" key="1">
    <source>
        <dbReference type="EMBL" id="AEF96056.1"/>
    </source>
</evidence>
<proteinExistence type="predicted"/>
<dbReference type="Proteomes" id="UP000009227">
    <property type="component" value="Chromosome"/>
</dbReference>
<name>F6BBP7_METIK</name>
<gene>
    <name evidence="1" type="ordered locus">Metig_0500</name>
</gene>
<accession>F6BBP7</accession>
<sequence length="45" mass="5443">MAKKVVGRIKRQKGKFYYVDKQGNIVEADRKDMMKNKRKSKKKKR</sequence>
<dbReference type="EMBL" id="CP002737">
    <property type="protein sequence ID" value="AEF96056.1"/>
    <property type="molecule type" value="Genomic_DNA"/>
</dbReference>
<organism evidence="2">
    <name type="scientific">Methanotorris igneus (strain DSM 5666 / JCM 11834 / Kol 5)</name>
    <dbReference type="NCBI Taxonomy" id="880724"/>
    <lineage>
        <taxon>Archaea</taxon>
        <taxon>Methanobacteriati</taxon>
        <taxon>Methanobacteriota</taxon>
        <taxon>Methanomada group</taxon>
        <taxon>Methanococci</taxon>
        <taxon>Methanococcales</taxon>
        <taxon>Methanocaldococcaceae</taxon>
        <taxon>Methanotorris</taxon>
    </lineage>
</organism>
<dbReference type="KEGG" id="mig:Metig_0500"/>
<dbReference type="AlphaFoldDB" id="F6BBP7"/>
<dbReference type="STRING" id="880724.Metig_0500"/>
<dbReference type="HOGENOM" id="CLU_217434_0_0_2"/>
<reference evidence="1 2" key="1">
    <citation type="submission" date="2011-05" db="EMBL/GenBank/DDBJ databases">
        <title>Complete sequence of Methanotorris igneus Kol 5.</title>
        <authorList>
            <consortium name="US DOE Joint Genome Institute"/>
            <person name="Lucas S."/>
            <person name="Han J."/>
            <person name="Lapidus A."/>
            <person name="Cheng J.-F."/>
            <person name="Goodwin L."/>
            <person name="Pitluck S."/>
            <person name="Peters L."/>
            <person name="Mikhailova N."/>
            <person name="Chertkov O."/>
            <person name="Han C."/>
            <person name="Tapia R."/>
            <person name="Land M."/>
            <person name="Hauser L."/>
            <person name="Kyrpides N."/>
            <person name="Ivanova N."/>
            <person name="Pagani I."/>
            <person name="Sieprawska-Lupa M."/>
            <person name="Whitman W."/>
            <person name="Woyke T."/>
        </authorList>
    </citation>
    <scope>NUCLEOTIDE SEQUENCE [LARGE SCALE GENOMIC DNA]</scope>
    <source>
        <strain evidence="2">DSM 5666 / JCM 11834 / Kol 5</strain>
    </source>
</reference>
<protein>
    <submittedName>
        <fullName evidence="1">Uncharacterized protein</fullName>
    </submittedName>
</protein>
<dbReference type="GeneID" id="55575275"/>
<evidence type="ECO:0000313" key="2">
    <source>
        <dbReference type="Proteomes" id="UP000009227"/>
    </source>
</evidence>
<dbReference type="RefSeq" id="WP_013798664.1">
    <property type="nucleotide sequence ID" value="NC_015562.1"/>
</dbReference>